<evidence type="ECO:0000256" key="4">
    <source>
        <dbReference type="PROSITE-ProRule" id="PRU00473"/>
    </source>
</evidence>
<comment type="subcellular location">
    <subcellularLocation>
        <location evidence="1">Cell outer membrane</location>
    </subcellularLocation>
</comment>
<accession>A0A917WKH8</accession>
<feature type="domain" description="OmpA-like" evidence="5">
    <location>
        <begin position="197"/>
        <end position="315"/>
    </location>
</feature>
<evidence type="ECO:0000313" key="7">
    <source>
        <dbReference type="Proteomes" id="UP000649829"/>
    </source>
</evidence>
<dbReference type="PROSITE" id="PS51123">
    <property type="entry name" value="OMPA_2"/>
    <property type="match status" value="1"/>
</dbReference>
<evidence type="ECO:0000256" key="3">
    <source>
        <dbReference type="ARBA" id="ARBA00023237"/>
    </source>
</evidence>
<dbReference type="InterPro" id="IPR050330">
    <property type="entry name" value="Bact_OuterMem_StrucFunc"/>
</dbReference>
<dbReference type="InterPro" id="IPR006664">
    <property type="entry name" value="OMP_bac"/>
</dbReference>
<dbReference type="Proteomes" id="UP000649829">
    <property type="component" value="Unassembled WGS sequence"/>
</dbReference>
<dbReference type="PRINTS" id="PR01021">
    <property type="entry name" value="OMPADOMAIN"/>
</dbReference>
<comment type="caution">
    <text evidence="6">The sequence shown here is derived from an EMBL/GenBank/DDBJ whole genome shotgun (WGS) entry which is preliminary data.</text>
</comment>
<evidence type="ECO:0000313" key="6">
    <source>
        <dbReference type="EMBL" id="GGM10175.1"/>
    </source>
</evidence>
<reference evidence="6" key="2">
    <citation type="submission" date="2020-09" db="EMBL/GenBank/DDBJ databases">
        <authorList>
            <person name="Sun Q."/>
            <person name="Zhou Y."/>
        </authorList>
    </citation>
    <scope>NUCLEOTIDE SEQUENCE</scope>
    <source>
        <strain evidence="6">CGMCC 1.6293</strain>
    </source>
</reference>
<dbReference type="InterPro" id="IPR006665">
    <property type="entry name" value="OmpA-like"/>
</dbReference>
<dbReference type="EMBL" id="BMLF01000002">
    <property type="protein sequence ID" value="GGM10175.1"/>
    <property type="molecule type" value="Genomic_DNA"/>
</dbReference>
<dbReference type="PANTHER" id="PTHR30329:SF21">
    <property type="entry name" value="LIPOPROTEIN YIAD-RELATED"/>
    <property type="match status" value="1"/>
</dbReference>
<keyword evidence="2 4" id="KW-0472">Membrane</keyword>
<dbReference type="Pfam" id="PF00691">
    <property type="entry name" value="OmpA"/>
    <property type="match status" value="1"/>
</dbReference>
<dbReference type="InterPro" id="IPR036737">
    <property type="entry name" value="OmpA-like_sf"/>
</dbReference>
<sequence length="315" mass="32804">MARALPLLTALALAAGWSGTARGLELSLPAAARSTAQTEAAPDSYAIPTGPYADGALPVIRAEGRVSRRAWQIPAQGLTTLQIIAPLRQQVRDAGFEPLLECADSECGGFDFRYAADVFDAPAMHVDLFDYRVLTARRGEGETASYLMLLASKTSSAGYLQMVLVTPQSGDGLTAGPPGAAPVTVDAGAGLPLAERLEAQGHAALSDLDFATGSAKLTEGSYASLAALAAYLAGHPDRRVALVGHTDTEGSLDGNIALSRLRAQSVAERLVEKYGTAQGQLDAEGMGYLSPVASNLTPEGREANRRVEAVLLNTQ</sequence>
<gene>
    <name evidence="6" type="ORF">GCM10011534_35340</name>
</gene>
<name>A0A917WKH8_9RHOB</name>
<dbReference type="Gene3D" id="3.30.1330.60">
    <property type="entry name" value="OmpA-like domain"/>
    <property type="match status" value="1"/>
</dbReference>
<evidence type="ECO:0000259" key="5">
    <source>
        <dbReference type="PROSITE" id="PS51123"/>
    </source>
</evidence>
<organism evidence="6 7">
    <name type="scientific">Pseudooceanicola nanhaiensis</name>
    <dbReference type="NCBI Taxonomy" id="375761"/>
    <lineage>
        <taxon>Bacteria</taxon>
        <taxon>Pseudomonadati</taxon>
        <taxon>Pseudomonadota</taxon>
        <taxon>Alphaproteobacteria</taxon>
        <taxon>Rhodobacterales</taxon>
        <taxon>Paracoccaceae</taxon>
        <taxon>Pseudooceanicola</taxon>
    </lineage>
</organism>
<evidence type="ECO:0000256" key="2">
    <source>
        <dbReference type="ARBA" id="ARBA00023136"/>
    </source>
</evidence>
<dbReference type="GO" id="GO:0009279">
    <property type="term" value="C:cell outer membrane"/>
    <property type="evidence" value="ECO:0007669"/>
    <property type="project" value="UniProtKB-SubCell"/>
</dbReference>
<dbReference type="SUPFAM" id="SSF103088">
    <property type="entry name" value="OmpA-like"/>
    <property type="match status" value="1"/>
</dbReference>
<dbReference type="RefSeq" id="WP_028286715.1">
    <property type="nucleotide sequence ID" value="NZ_BMLF01000002.1"/>
</dbReference>
<proteinExistence type="predicted"/>
<dbReference type="CDD" id="cd07185">
    <property type="entry name" value="OmpA_C-like"/>
    <property type="match status" value="1"/>
</dbReference>
<keyword evidence="3" id="KW-0998">Cell outer membrane</keyword>
<protein>
    <submittedName>
        <fullName evidence="6">Membrane protein</fullName>
    </submittedName>
</protein>
<dbReference type="PANTHER" id="PTHR30329">
    <property type="entry name" value="STATOR ELEMENT OF FLAGELLAR MOTOR COMPLEX"/>
    <property type="match status" value="1"/>
</dbReference>
<evidence type="ECO:0000256" key="1">
    <source>
        <dbReference type="ARBA" id="ARBA00004442"/>
    </source>
</evidence>
<dbReference type="AlphaFoldDB" id="A0A917WKH8"/>
<reference evidence="6" key="1">
    <citation type="journal article" date="2014" name="Int. J. Syst. Evol. Microbiol.">
        <title>Complete genome sequence of Corynebacterium casei LMG S-19264T (=DSM 44701T), isolated from a smear-ripened cheese.</title>
        <authorList>
            <consortium name="US DOE Joint Genome Institute (JGI-PGF)"/>
            <person name="Walter F."/>
            <person name="Albersmeier A."/>
            <person name="Kalinowski J."/>
            <person name="Ruckert C."/>
        </authorList>
    </citation>
    <scope>NUCLEOTIDE SEQUENCE</scope>
    <source>
        <strain evidence="6">CGMCC 1.6293</strain>
    </source>
</reference>
<keyword evidence="7" id="KW-1185">Reference proteome</keyword>